<sequence>MNGAVLEAAVKAVDGKVEDKAALMAALRATNVETARGPVKFDDLGNVVGNVYLRKVTRKDGRLVNSVFKTYPNVSQFWTYGKEAFLASPVYSRDFPPAKYLEK</sequence>
<dbReference type="EMBL" id="MLJW01007073">
    <property type="protein sequence ID" value="OIQ65771.1"/>
    <property type="molecule type" value="Genomic_DNA"/>
</dbReference>
<dbReference type="InterPro" id="IPR028082">
    <property type="entry name" value="Peripla_BP_I"/>
</dbReference>
<reference evidence="1" key="1">
    <citation type="submission" date="2016-10" db="EMBL/GenBank/DDBJ databases">
        <title>Sequence of Gallionella enrichment culture.</title>
        <authorList>
            <person name="Poehlein A."/>
            <person name="Muehling M."/>
            <person name="Daniel R."/>
        </authorList>
    </citation>
    <scope>NUCLEOTIDE SEQUENCE</scope>
</reference>
<evidence type="ECO:0000313" key="1">
    <source>
        <dbReference type="EMBL" id="OIQ65771.1"/>
    </source>
</evidence>
<dbReference type="Gene3D" id="3.40.50.2300">
    <property type="match status" value="2"/>
</dbReference>
<dbReference type="AlphaFoldDB" id="A0A1J5PKE9"/>
<proteinExistence type="predicted"/>
<dbReference type="SUPFAM" id="SSF53822">
    <property type="entry name" value="Periplasmic binding protein-like I"/>
    <property type="match status" value="1"/>
</dbReference>
<accession>A0A1J5PKE9</accession>
<organism evidence="1">
    <name type="scientific">mine drainage metagenome</name>
    <dbReference type="NCBI Taxonomy" id="410659"/>
    <lineage>
        <taxon>unclassified sequences</taxon>
        <taxon>metagenomes</taxon>
        <taxon>ecological metagenomes</taxon>
    </lineage>
</organism>
<protein>
    <submittedName>
        <fullName evidence="1">Uncharacterized protein</fullName>
    </submittedName>
</protein>
<name>A0A1J5PKE9_9ZZZZ</name>
<gene>
    <name evidence="1" type="ORF">GALL_526660</name>
</gene>
<comment type="caution">
    <text evidence="1">The sequence shown here is derived from an EMBL/GenBank/DDBJ whole genome shotgun (WGS) entry which is preliminary data.</text>
</comment>